<proteinExistence type="inferred from homology"/>
<dbReference type="SUPFAM" id="SSF53850">
    <property type="entry name" value="Periplasmic binding protein-like II"/>
    <property type="match status" value="1"/>
</dbReference>
<dbReference type="PIRSF" id="PIRSF017082">
    <property type="entry name" value="YflP"/>
    <property type="match status" value="1"/>
</dbReference>
<dbReference type="Gene3D" id="3.40.190.10">
    <property type="entry name" value="Periplasmic binding protein-like II"/>
    <property type="match status" value="1"/>
</dbReference>
<comment type="caution">
    <text evidence="2">The sequence shown here is derived from an EMBL/GenBank/DDBJ whole genome shotgun (WGS) entry which is preliminary data.</text>
</comment>
<dbReference type="PANTHER" id="PTHR42928:SF5">
    <property type="entry name" value="BLR1237 PROTEIN"/>
    <property type="match status" value="1"/>
</dbReference>
<accession>A0ABS5QHJ1</accession>
<comment type="similarity">
    <text evidence="1">Belongs to the UPF0065 (bug) family.</text>
</comment>
<dbReference type="InterPro" id="IPR042100">
    <property type="entry name" value="Bug_dom1"/>
</dbReference>
<evidence type="ECO:0000256" key="1">
    <source>
        <dbReference type="ARBA" id="ARBA00006987"/>
    </source>
</evidence>
<dbReference type="Pfam" id="PF03401">
    <property type="entry name" value="TctC"/>
    <property type="match status" value="1"/>
</dbReference>
<reference evidence="2 3" key="1">
    <citation type="submission" date="2021-05" db="EMBL/GenBank/DDBJ databases">
        <title>Roseococcus sp. XZZS9, whole genome shotgun sequencing project.</title>
        <authorList>
            <person name="Zhao G."/>
            <person name="Shen L."/>
        </authorList>
    </citation>
    <scope>NUCLEOTIDE SEQUENCE [LARGE SCALE GENOMIC DNA]</scope>
    <source>
        <strain evidence="2 3">XZZS9</strain>
    </source>
</reference>
<protein>
    <submittedName>
        <fullName evidence="2">Tripartite tricarboxylate transporter substrate binding protein</fullName>
    </submittedName>
</protein>
<evidence type="ECO:0000313" key="2">
    <source>
        <dbReference type="EMBL" id="MBS7813160.1"/>
    </source>
</evidence>
<gene>
    <name evidence="2" type="ORF">KHU32_19600</name>
</gene>
<dbReference type="Proteomes" id="UP000766336">
    <property type="component" value="Unassembled WGS sequence"/>
</dbReference>
<keyword evidence="3" id="KW-1185">Reference proteome</keyword>
<dbReference type="InterPro" id="IPR005064">
    <property type="entry name" value="BUG"/>
</dbReference>
<organism evidence="2 3">
    <name type="scientific">Roseococcus pinisoli</name>
    <dbReference type="NCBI Taxonomy" id="2835040"/>
    <lineage>
        <taxon>Bacteria</taxon>
        <taxon>Pseudomonadati</taxon>
        <taxon>Pseudomonadota</taxon>
        <taxon>Alphaproteobacteria</taxon>
        <taxon>Acetobacterales</taxon>
        <taxon>Roseomonadaceae</taxon>
        <taxon>Roseococcus</taxon>
    </lineage>
</organism>
<dbReference type="PANTHER" id="PTHR42928">
    <property type="entry name" value="TRICARBOXYLATE-BINDING PROTEIN"/>
    <property type="match status" value="1"/>
</dbReference>
<dbReference type="EMBL" id="JAHCDA010000004">
    <property type="protein sequence ID" value="MBS7813160.1"/>
    <property type="molecule type" value="Genomic_DNA"/>
</dbReference>
<evidence type="ECO:0000313" key="3">
    <source>
        <dbReference type="Proteomes" id="UP000766336"/>
    </source>
</evidence>
<dbReference type="Gene3D" id="3.40.190.150">
    <property type="entry name" value="Bordetella uptake gene, domain 1"/>
    <property type="match status" value="1"/>
</dbReference>
<name>A0ABS5QHJ1_9PROT</name>
<sequence length="322" mass="33737">MAGMIERRVVLTLLAAPAVARAQGFPARPLRLVIPFTSGGSNDIVGRLLAEAMAARLGQPIVVENRGGAGGLLGNDLVAKAPPDGYTILLAGSGSFVISSLTVPRVPYDVVNGFAAIGLVGAAPNVIAVNPELPVRNLAELRDYARAHPPITFGTPGAGTTAHALGAMVALTLGFPIEFIHYRGTAPALTDVVAGRLQMITNAAAPFLPFLASGRLRALAIAGRQRASILPEVPTSVEEGFPEIESATWYGLLAPAGTPREAIGRLHAALNASLEDPGLRARMVENGVEIETSPTPEDFGRFLVTERERWSAVVQRANLRAE</sequence>